<dbReference type="FunFam" id="2.60.120.260:FF:000082">
    <property type="entry name" value="Sad1/UNC domain protein"/>
    <property type="match status" value="1"/>
</dbReference>
<reference evidence="8" key="1">
    <citation type="submission" date="2017-03" db="EMBL/GenBank/DDBJ databases">
        <title>Genomes of endolithic fungi from Antarctica.</title>
        <authorList>
            <person name="Coleine C."/>
            <person name="Masonjones S."/>
            <person name="Stajich J.E."/>
        </authorList>
    </citation>
    <scope>NUCLEOTIDE SEQUENCE [LARGE SCALE GENOMIC DNA]</scope>
    <source>
        <strain evidence="8">CCFEE 5527</strain>
    </source>
</reference>
<feature type="compositionally biased region" description="Low complexity" evidence="5">
    <location>
        <begin position="511"/>
        <end position="527"/>
    </location>
</feature>
<feature type="region of interest" description="Disordered" evidence="5">
    <location>
        <begin position="1"/>
        <end position="54"/>
    </location>
</feature>
<feature type="compositionally biased region" description="Low complexity" evidence="5">
    <location>
        <begin position="466"/>
        <end position="477"/>
    </location>
</feature>
<evidence type="ECO:0000259" key="6">
    <source>
        <dbReference type="PROSITE" id="PS51469"/>
    </source>
</evidence>
<feature type="compositionally biased region" description="Polar residues" evidence="5">
    <location>
        <begin position="532"/>
        <end position="541"/>
    </location>
</feature>
<keyword evidence="3" id="KW-1133">Transmembrane helix</keyword>
<dbReference type="FunCoup" id="A0A1V8SX24">
    <property type="interactions" value="67"/>
</dbReference>
<keyword evidence="4" id="KW-0472">Membrane</keyword>
<evidence type="ECO:0000313" key="8">
    <source>
        <dbReference type="Proteomes" id="UP000192596"/>
    </source>
</evidence>
<evidence type="ECO:0000256" key="4">
    <source>
        <dbReference type="ARBA" id="ARBA00023136"/>
    </source>
</evidence>
<accession>A0A1V8SX24</accession>
<evidence type="ECO:0000256" key="3">
    <source>
        <dbReference type="ARBA" id="ARBA00022989"/>
    </source>
</evidence>
<sequence length="847" mass="90329">MPTDRSNVASSLSITSASSVADGSSSIPTALTTETPTSSTLDGSISVSTPSTLKAGTATTSAAEYIETDSPLDTAHFLSFDEWKKQNLEKVGQSPENLAGRVQSIDPNRRRPVINNALDTLGEESEIELDFSGFGGGHAPNQDSVGSSKHASRDDAPAAPTSQAQPALRSKDAGTTCKERTNYASFDCAATMLKNNPEAKSGSSILVENKDSYLLNKCAAKNKFIIVELCNDILIDTVVLANYEFFSSIFRHFRISVSDKYPVKIDKWKDLGTFEARNTREVQAFLIENPLIWARYLRIEFLTHYGSEYYCPVSLLRVHGTTMMDEFRHQEELARGESQDDDETLEPEVTPQVTVAQEALLASVQVDVATAQAIPTVDPNTKSASDVVVASSDPVTSSSVTTAAAQAGTTTSSTVSMEVSVDDSLLDDAATCAPRSTSTKNMAQPDSTAEAEVETASPSSEVIPISLSAPNSTTSSSLRDIASSFSTTSIEVMPTTTLDSIDLATTSMASANASTNGDSLPSSSSSPDAVNVQLSSAAAPQNSTTPTPSPKAANATTNTTRASVPVSSSAPAQPATQESFFKSVSKRLAQLEANSTLSLQYIEAQSLILRDAFSKVEKRQISTTTTFLKHVNDTIMTELHGFRQAYDQLWQSTVLELDGQREQSQREVLALSSRLTLVADELVWQKRMGIVQSTLLLMCLALILFNRGAVGTSGPYSALEIPLLQHMLLKTRSGMESDPESPADAKSRSPISLFRRKVLKRSAGDMMGNGDVTDDSRPASSAGPGLAAGVGIDTPTDGVTTGHEGRNGHVEDTGAYLNPETAENVARLDSPQQIPLTSLVTSERLTP</sequence>
<feature type="region of interest" description="Disordered" evidence="5">
    <location>
        <begin position="130"/>
        <end position="174"/>
    </location>
</feature>
<feature type="compositionally biased region" description="Polar residues" evidence="5">
    <location>
        <begin position="42"/>
        <end position="54"/>
    </location>
</feature>
<feature type="compositionally biased region" description="Basic and acidic residues" evidence="5">
    <location>
        <begin position="803"/>
        <end position="812"/>
    </location>
</feature>
<feature type="compositionally biased region" description="Low complexity" evidence="5">
    <location>
        <begin position="542"/>
        <end position="574"/>
    </location>
</feature>
<dbReference type="PROSITE" id="PS51469">
    <property type="entry name" value="SUN"/>
    <property type="match status" value="1"/>
</dbReference>
<dbReference type="GO" id="GO:0034975">
    <property type="term" value="P:protein folding in endoplasmic reticulum"/>
    <property type="evidence" value="ECO:0007669"/>
    <property type="project" value="TreeGrafter"/>
</dbReference>
<evidence type="ECO:0000313" key="7">
    <source>
        <dbReference type="EMBL" id="OQO03715.1"/>
    </source>
</evidence>
<feature type="compositionally biased region" description="Low complexity" evidence="5">
    <location>
        <begin position="778"/>
        <end position="791"/>
    </location>
</feature>
<dbReference type="PANTHER" id="PTHR12953">
    <property type="entry name" value="MEMBRANE PROTEIN CH1 RELATED"/>
    <property type="match status" value="1"/>
</dbReference>
<feature type="region of interest" description="Disordered" evidence="5">
    <location>
        <begin position="764"/>
        <end position="815"/>
    </location>
</feature>
<dbReference type="STRING" id="1507870.A0A1V8SX24"/>
<dbReference type="InterPro" id="IPR045120">
    <property type="entry name" value="Suco/Slp1-like"/>
</dbReference>
<dbReference type="InterPro" id="IPR012919">
    <property type="entry name" value="SUN_dom"/>
</dbReference>
<name>A0A1V8SX24_9PEZI</name>
<comment type="subcellular location">
    <subcellularLocation>
        <location evidence="1">Endomembrane system</location>
    </subcellularLocation>
</comment>
<keyword evidence="2" id="KW-0812">Transmembrane</keyword>
<organism evidence="7 8">
    <name type="scientific">Cryoendolithus antarcticus</name>
    <dbReference type="NCBI Taxonomy" id="1507870"/>
    <lineage>
        <taxon>Eukaryota</taxon>
        <taxon>Fungi</taxon>
        <taxon>Dikarya</taxon>
        <taxon>Ascomycota</taxon>
        <taxon>Pezizomycotina</taxon>
        <taxon>Dothideomycetes</taxon>
        <taxon>Dothideomycetidae</taxon>
        <taxon>Cladosporiales</taxon>
        <taxon>Cladosporiaceae</taxon>
        <taxon>Cryoendolithus</taxon>
    </lineage>
</organism>
<feature type="compositionally biased region" description="Polar residues" evidence="5">
    <location>
        <begin position="434"/>
        <end position="447"/>
    </location>
</feature>
<evidence type="ECO:0000256" key="5">
    <source>
        <dbReference type="SAM" id="MobiDB-lite"/>
    </source>
</evidence>
<feature type="domain" description="SUN" evidence="6">
    <location>
        <begin position="150"/>
        <end position="323"/>
    </location>
</feature>
<feature type="region of interest" description="Disordered" evidence="5">
    <location>
        <begin position="511"/>
        <end position="574"/>
    </location>
</feature>
<dbReference type="PANTHER" id="PTHR12953:SF0">
    <property type="entry name" value="SUN DOMAIN-CONTAINING OSSIFICATION FACTOR"/>
    <property type="match status" value="1"/>
</dbReference>
<dbReference type="GO" id="GO:0016020">
    <property type="term" value="C:membrane"/>
    <property type="evidence" value="ECO:0007669"/>
    <property type="project" value="InterPro"/>
</dbReference>
<evidence type="ECO:0000256" key="2">
    <source>
        <dbReference type="ARBA" id="ARBA00022692"/>
    </source>
</evidence>
<dbReference type="GO" id="GO:0005737">
    <property type="term" value="C:cytoplasm"/>
    <property type="evidence" value="ECO:0007669"/>
    <property type="project" value="TreeGrafter"/>
</dbReference>
<dbReference type="Pfam" id="PF07738">
    <property type="entry name" value="Sad1_UNC"/>
    <property type="match status" value="1"/>
</dbReference>
<feature type="region of interest" description="Disordered" evidence="5">
    <location>
        <begin position="433"/>
        <end position="477"/>
    </location>
</feature>
<keyword evidence="8" id="KW-1185">Reference proteome</keyword>
<protein>
    <recommendedName>
        <fullName evidence="6">SUN domain-containing protein</fullName>
    </recommendedName>
</protein>
<dbReference type="AlphaFoldDB" id="A0A1V8SX24"/>
<dbReference type="InParanoid" id="A0A1V8SX24"/>
<evidence type="ECO:0000256" key="1">
    <source>
        <dbReference type="ARBA" id="ARBA00004308"/>
    </source>
</evidence>
<dbReference type="OrthoDB" id="266334at2759"/>
<dbReference type="Proteomes" id="UP000192596">
    <property type="component" value="Unassembled WGS sequence"/>
</dbReference>
<gene>
    <name evidence="7" type="ORF">B0A48_10380</name>
</gene>
<comment type="caution">
    <text evidence="7">The sequence shown here is derived from an EMBL/GenBank/DDBJ whole genome shotgun (WGS) entry which is preliminary data.</text>
</comment>
<dbReference type="EMBL" id="NAJO01000024">
    <property type="protein sequence ID" value="OQO03715.1"/>
    <property type="molecule type" value="Genomic_DNA"/>
</dbReference>
<dbReference type="Gene3D" id="2.60.120.260">
    <property type="entry name" value="Galactose-binding domain-like"/>
    <property type="match status" value="1"/>
</dbReference>
<proteinExistence type="predicted"/>
<dbReference type="GO" id="GO:0012505">
    <property type="term" value="C:endomembrane system"/>
    <property type="evidence" value="ECO:0007669"/>
    <property type="project" value="UniProtKB-SubCell"/>
</dbReference>
<feature type="compositionally biased region" description="Low complexity" evidence="5">
    <location>
        <begin position="157"/>
        <end position="167"/>
    </location>
</feature>
<feature type="compositionally biased region" description="Low complexity" evidence="5">
    <location>
        <begin position="1"/>
        <end position="41"/>
    </location>
</feature>